<gene>
    <name evidence="1" type="ORF">LDI01_24960</name>
</gene>
<organism evidence="1 2">
    <name type="scientific">Lentilactobacillus diolivorans</name>
    <dbReference type="NCBI Taxonomy" id="179838"/>
    <lineage>
        <taxon>Bacteria</taxon>
        <taxon>Bacillati</taxon>
        <taxon>Bacillota</taxon>
        <taxon>Bacilli</taxon>
        <taxon>Lactobacillales</taxon>
        <taxon>Lactobacillaceae</taxon>
        <taxon>Lentilactobacillus</taxon>
    </lineage>
</organism>
<accession>A0ABQ0XHL3</accession>
<protein>
    <submittedName>
        <fullName evidence="1">Uncharacterized protein</fullName>
    </submittedName>
</protein>
<name>A0ABQ0XHL3_9LACO</name>
<evidence type="ECO:0000313" key="1">
    <source>
        <dbReference type="EMBL" id="GEP24903.1"/>
    </source>
</evidence>
<sequence length="68" mass="8050">MLLVSLIFIFFPICVLKFIYHSDQNNYYNITIQHNRINGEDHLINDLQSKNIFVITIEISTGKWYSIS</sequence>
<dbReference type="EMBL" id="BKAB01000056">
    <property type="protein sequence ID" value="GEP24903.1"/>
    <property type="molecule type" value="Genomic_DNA"/>
</dbReference>
<reference evidence="1 2" key="1">
    <citation type="submission" date="2019-07" db="EMBL/GenBank/DDBJ databases">
        <title>Whole genome shotgun sequence of Lactobacillus diolivorans NBRC 107869.</title>
        <authorList>
            <person name="Hosoyama A."/>
            <person name="Uohara A."/>
            <person name="Ohji S."/>
            <person name="Ichikawa N."/>
        </authorList>
    </citation>
    <scope>NUCLEOTIDE SEQUENCE [LARGE SCALE GENOMIC DNA]</scope>
    <source>
        <strain evidence="1 2">NBRC 107869</strain>
    </source>
</reference>
<proteinExistence type="predicted"/>
<dbReference type="Proteomes" id="UP000321409">
    <property type="component" value="Unassembled WGS sequence"/>
</dbReference>
<comment type="caution">
    <text evidence="1">The sequence shown here is derived from an EMBL/GenBank/DDBJ whole genome shotgun (WGS) entry which is preliminary data.</text>
</comment>
<evidence type="ECO:0000313" key="2">
    <source>
        <dbReference type="Proteomes" id="UP000321409"/>
    </source>
</evidence>
<keyword evidence="2" id="KW-1185">Reference proteome</keyword>